<dbReference type="Proteomes" id="UP000078358">
    <property type="component" value="Unassembled WGS sequence"/>
</dbReference>
<gene>
    <name evidence="1" type="ORF">F480_01825</name>
</gene>
<dbReference type="PATRIC" id="fig|1261658.3.peg.370"/>
<organism evidence="1 2">
    <name type="scientific">Bibersteinia trehalosi Y31</name>
    <dbReference type="NCBI Taxonomy" id="1261658"/>
    <lineage>
        <taxon>Bacteria</taxon>
        <taxon>Pseudomonadati</taxon>
        <taxon>Pseudomonadota</taxon>
        <taxon>Gammaproteobacteria</taxon>
        <taxon>Pasteurellales</taxon>
        <taxon>Pasteurellaceae</taxon>
        <taxon>Bibersteinia</taxon>
    </lineage>
</organism>
<sequence>MASGENLQIFCKIQPLVNGLEYNVYQYECKTLFLGQK</sequence>
<evidence type="ECO:0000313" key="2">
    <source>
        <dbReference type="Proteomes" id="UP000078358"/>
    </source>
</evidence>
<name>A0A179D132_BIBTR</name>
<proteinExistence type="predicted"/>
<reference evidence="1 2" key="1">
    <citation type="submission" date="2014-01" db="EMBL/GenBank/DDBJ databases">
        <authorList>
            <person name="Zuccon D."/>
        </authorList>
    </citation>
    <scope>NUCLEOTIDE SEQUENCE [LARGE SCALE GENOMIC DNA]</scope>
    <source>
        <strain evidence="1 2">Y31</strain>
    </source>
</reference>
<comment type="caution">
    <text evidence="1">The sequence shown here is derived from an EMBL/GenBank/DDBJ whole genome shotgun (WGS) entry which is preliminary data.</text>
</comment>
<evidence type="ECO:0000313" key="1">
    <source>
        <dbReference type="EMBL" id="OAQ15802.1"/>
    </source>
</evidence>
<dbReference type="AlphaFoldDB" id="A0A179D132"/>
<dbReference type="EMBL" id="JACI01000001">
    <property type="protein sequence ID" value="OAQ15802.1"/>
    <property type="molecule type" value="Genomic_DNA"/>
</dbReference>
<protein>
    <submittedName>
        <fullName evidence="1">Uncharacterized protein</fullName>
    </submittedName>
</protein>
<accession>A0A179D132</accession>